<gene>
    <name evidence="1" type="ORF">GCM10009759_71780</name>
</gene>
<accession>A0ABN2Y403</accession>
<dbReference type="Proteomes" id="UP001500897">
    <property type="component" value="Unassembled WGS sequence"/>
</dbReference>
<keyword evidence="2" id="KW-1185">Reference proteome</keyword>
<evidence type="ECO:0000313" key="2">
    <source>
        <dbReference type="Proteomes" id="UP001500897"/>
    </source>
</evidence>
<comment type="caution">
    <text evidence="1">The sequence shown here is derived from an EMBL/GenBank/DDBJ whole genome shotgun (WGS) entry which is preliminary data.</text>
</comment>
<organism evidence="1 2">
    <name type="scientific">Kitasatospora saccharophila</name>
    <dbReference type="NCBI Taxonomy" id="407973"/>
    <lineage>
        <taxon>Bacteria</taxon>
        <taxon>Bacillati</taxon>
        <taxon>Actinomycetota</taxon>
        <taxon>Actinomycetes</taxon>
        <taxon>Kitasatosporales</taxon>
        <taxon>Streptomycetaceae</taxon>
        <taxon>Kitasatospora</taxon>
    </lineage>
</organism>
<dbReference type="EMBL" id="BAAANS010000080">
    <property type="protein sequence ID" value="GAA2121779.1"/>
    <property type="molecule type" value="Genomic_DNA"/>
</dbReference>
<evidence type="ECO:0000313" key="1">
    <source>
        <dbReference type="EMBL" id="GAA2121779.1"/>
    </source>
</evidence>
<reference evidence="1 2" key="1">
    <citation type="journal article" date="2019" name="Int. J. Syst. Evol. Microbiol.">
        <title>The Global Catalogue of Microorganisms (GCM) 10K type strain sequencing project: providing services to taxonomists for standard genome sequencing and annotation.</title>
        <authorList>
            <consortium name="The Broad Institute Genomics Platform"/>
            <consortium name="The Broad Institute Genome Sequencing Center for Infectious Disease"/>
            <person name="Wu L."/>
            <person name="Ma J."/>
        </authorList>
    </citation>
    <scope>NUCLEOTIDE SEQUENCE [LARGE SCALE GENOMIC DNA]</scope>
    <source>
        <strain evidence="1 2">JCM 14559</strain>
    </source>
</reference>
<protein>
    <submittedName>
        <fullName evidence="1">Uncharacterized protein</fullName>
    </submittedName>
</protein>
<dbReference type="RefSeq" id="WP_344558435.1">
    <property type="nucleotide sequence ID" value="NZ_BAAANS010000080.1"/>
</dbReference>
<proteinExistence type="predicted"/>
<sequence>MNEEERPPLLREVYPDLVEELAGLLLAEGEAALAAGVRELRLVAPCTCGDGSCRSFRTAAHAPGTPYGPGHRCVPLLPERGLLTLDVVDERVVYVEVLHRPELRDARPPAAPAP</sequence>
<name>A0ABN2Y403_9ACTN</name>